<evidence type="ECO:0000313" key="2">
    <source>
        <dbReference type="EMBL" id="AGQ19567.1"/>
    </source>
</evidence>
<organism evidence="2">
    <name type="scientific">Candidatus Actinomarina minuta</name>
    <dbReference type="NCBI Taxonomy" id="1389454"/>
    <lineage>
        <taxon>Bacteria</taxon>
        <taxon>Bacillati</taxon>
        <taxon>Actinomycetota</taxon>
        <taxon>Actinomycetes</taxon>
        <taxon>Candidatus Actinomarinidae</taxon>
        <taxon>Candidatus Actinomarinales</taxon>
        <taxon>Candidatus Actinomarineae</taxon>
        <taxon>Candidatus Actinomarinaceae</taxon>
        <taxon>Candidatus Actinomarina</taxon>
    </lineage>
</organism>
<sequence length="45" mass="5046">MDAILIWRIILILGTLSFLGAMGLFTLKLIAASTGRKRLIDLFIR</sequence>
<keyword evidence="1" id="KW-1133">Transmembrane helix</keyword>
<dbReference type="AlphaFoldDB" id="S5DX53"/>
<reference evidence="2" key="1">
    <citation type="journal article" date="2013" name="Sci. Rep.">
        <title>Metagenomics uncovers a new group of low GC and ultra-small marine Actinobacteria.</title>
        <authorList>
            <person name="Ghai R."/>
            <person name="Mizuno C.M."/>
            <person name="Picazo A."/>
            <person name="Camacho A."/>
            <person name="Rodriguez-Valera F."/>
        </authorList>
    </citation>
    <scope>NUCLEOTIDE SEQUENCE</scope>
</reference>
<feature type="transmembrane region" description="Helical" evidence="1">
    <location>
        <begin position="6"/>
        <end position="30"/>
    </location>
</feature>
<proteinExistence type="predicted"/>
<evidence type="ECO:0000256" key="1">
    <source>
        <dbReference type="SAM" id="Phobius"/>
    </source>
</evidence>
<name>S5DX53_9ACTN</name>
<accession>S5DX53</accession>
<dbReference type="EMBL" id="KC811135">
    <property type="protein sequence ID" value="AGQ19567.1"/>
    <property type="molecule type" value="Genomic_DNA"/>
</dbReference>
<keyword evidence="1" id="KW-0812">Transmembrane</keyword>
<keyword evidence="1" id="KW-0472">Membrane</keyword>
<protein>
    <submittedName>
        <fullName evidence="2">MedDCM-OCT-S38-C2-cds37</fullName>
    </submittedName>
</protein>